<dbReference type="Pfam" id="PF05977">
    <property type="entry name" value="MFS_3"/>
    <property type="match status" value="1"/>
</dbReference>
<feature type="transmembrane region" description="Helical" evidence="8">
    <location>
        <begin position="281"/>
        <end position="301"/>
    </location>
</feature>
<evidence type="ECO:0000256" key="8">
    <source>
        <dbReference type="SAM" id="Phobius"/>
    </source>
</evidence>
<organism evidence="10 11">
    <name type="scientific">Ilumatobacter coccineus (strain NBRC 103263 / KCTC 29153 / YM16-304)</name>
    <dbReference type="NCBI Taxonomy" id="1313172"/>
    <lineage>
        <taxon>Bacteria</taxon>
        <taxon>Bacillati</taxon>
        <taxon>Actinomycetota</taxon>
        <taxon>Acidimicrobiia</taxon>
        <taxon>Acidimicrobiales</taxon>
        <taxon>Ilumatobacteraceae</taxon>
        <taxon>Ilumatobacter</taxon>
    </lineage>
</organism>
<dbReference type="Gene3D" id="1.20.1250.20">
    <property type="entry name" value="MFS general substrate transporter like domains"/>
    <property type="match status" value="1"/>
</dbReference>
<evidence type="ECO:0000256" key="5">
    <source>
        <dbReference type="ARBA" id="ARBA00022989"/>
    </source>
</evidence>
<feature type="transmembrane region" description="Helical" evidence="8">
    <location>
        <begin position="104"/>
        <end position="121"/>
    </location>
</feature>
<feature type="transmembrane region" description="Helical" evidence="8">
    <location>
        <begin position="344"/>
        <end position="365"/>
    </location>
</feature>
<gene>
    <name evidence="10" type="ORF">YM304_29270</name>
</gene>
<feature type="transmembrane region" description="Helical" evidence="8">
    <location>
        <begin position="313"/>
        <end position="332"/>
    </location>
</feature>
<feature type="transmembrane region" description="Helical" evidence="8">
    <location>
        <begin position="70"/>
        <end position="92"/>
    </location>
</feature>
<feature type="domain" description="Major facilitator superfamily (MFS) profile" evidence="9">
    <location>
        <begin position="53"/>
        <end position="455"/>
    </location>
</feature>
<evidence type="ECO:0000256" key="1">
    <source>
        <dbReference type="ARBA" id="ARBA00004651"/>
    </source>
</evidence>
<dbReference type="PANTHER" id="PTHR23513">
    <property type="entry name" value="INTEGRAL MEMBRANE EFFLUX PROTEIN-RELATED"/>
    <property type="match status" value="1"/>
</dbReference>
<dbReference type="PROSITE" id="PS50850">
    <property type="entry name" value="MFS"/>
    <property type="match status" value="1"/>
</dbReference>
<evidence type="ECO:0000259" key="9">
    <source>
        <dbReference type="PROSITE" id="PS50850"/>
    </source>
</evidence>
<dbReference type="GO" id="GO:0005886">
    <property type="term" value="C:plasma membrane"/>
    <property type="evidence" value="ECO:0007669"/>
    <property type="project" value="UniProtKB-SubCell"/>
</dbReference>
<dbReference type="GO" id="GO:0022857">
    <property type="term" value="F:transmembrane transporter activity"/>
    <property type="evidence" value="ECO:0007669"/>
    <property type="project" value="InterPro"/>
</dbReference>
<evidence type="ECO:0000313" key="11">
    <source>
        <dbReference type="Proteomes" id="UP000011863"/>
    </source>
</evidence>
<feature type="compositionally biased region" description="Polar residues" evidence="7">
    <location>
        <begin position="13"/>
        <end position="24"/>
    </location>
</feature>
<name>A0A6C7E9V9_ILUCY</name>
<evidence type="ECO:0000256" key="4">
    <source>
        <dbReference type="ARBA" id="ARBA00022692"/>
    </source>
</evidence>
<evidence type="ECO:0000256" key="6">
    <source>
        <dbReference type="ARBA" id="ARBA00023136"/>
    </source>
</evidence>
<feature type="transmembrane region" description="Helical" evidence="8">
    <location>
        <begin position="405"/>
        <end position="424"/>
    </location>
</feature>
<feature type="transmembrane region" description="Helical" evidence="8">
    <location>
        <begin position="193"/>
        <end position="211"/>
    </location>
</feature>
<proteinExistence type="predicted"/>
<comment type="subcellular location">
    <subcellularLocation>
        <location evidence="1">Cell membrane</location>
        <topology evidence="1">Multi-pass membrane protein</topology>
    </subcellularLocation>
</comment>
<evidence type="ECO:0000256" key="7">
    <source>
        <dbReference type="SAM" id="MobiDB-lite"/>
    </source>
</evidence>
<dbReference type="InterPro" id="IPR036259">
    <property type="entry name" value="MFS_trans_sf"/>
</dbReference>
<dbReference type="PANTHER" id="PTHR23513:SF11">
    <property type="entry name" value="STAPHYLOFERRIN A TRANSPORTER"/>
    <property type="match status" value="1"/>
</dbReference>
<feature type="transmembrane region" description="Helical" evidence="8">
    <location>
        <begin position="133"/>
        <end position="153"/>
    </location>
</feature>
<dbReference type="InterPro" id="IPR020846">
    <property type="entry name" value="MFS_dom"/>
</dbReference>
<protein>
    <submittedName>
        <fullName evidence="10">Putative major facilitator superfamily transporter</fullName>
    </submittedName>
</protein>
<keyword evidence="6 8" id="KW-0472">Membrane</keyword>
<dbReference type="RefSeq" id="WP_015442488.1">
    <property type="nucleotide sequence ID" value="NC_020520.1"/>
</dbReference>
<dbReference type="CDD" id="cd06173">
    <property type="entry name" value="MFS_MefA_like"/>
    <property type="match status" value="1"/>
</dbReference>
<keyword evidence="4 8" id="KW-0812">Transmembrane</keyword>
<evidence type="ECO:0000256" key="2">
    <source>
        <dbReference type="ARBA" id="ARBA00022448"/>
    </source>
</evidence>
<sequence length="473" mass="48760">MAPRETSADSGIDGQSSTRSQTAASGAPTANVDVDPDPATQAGAVADAVADGPVEVTSAFSSLSIHSYRMLWWAGTFSFMAVQMQFLLRGILAWDLTEREGALGLVYLFFGVSMLIATPLGGVAADRLPNRKVLMGSQVVLVAGATGMGVVVVADIAQLWMLIVAAVATGTAFGFYGPARIAFAAKLVGRDQLGNAITLSMLSLNGTRVFAPAFAGMLAGIAFFGIGGAYLVSAMFSILSLLFLMRCPEGEVVVSTSTSGPFTEIANGVRYVKADPPLRRLIISSFFVIMFGFNYVAFIPALVKDVFELSDGFVGLLMSGSAVGAIAVSFLLARHADGPHARRLMIISGVCFGGAVVALSVAPVFALAVLAVSFVGAGAAGYQSLSNTIALAMTEDSHQGRVQSLLMLSFAGFGIAALPLGLLAEAIGLRYAMALMGIVAVTASMAYVLLERAGSDAEIDSRAAQPPGSLPAG</sequence>
<feature type="transmembrane region" description="Helical" evidence="8">
    <location>
        <begin position="430"/>
        <end position="450"/>
    </location>
</feature>
<dbReference type="AlphaFoldDB" id="A0A6C7E9V9"/>
<dbReference type="KEGG" id="aym:YM304_29270"/>
<feature type="transmembrane region" description="Helical" evidence="8">
    <location>
        <begin position="371"/>
        <end position="393"/>
    </location>
</feature>
<dbReference type="InterPro" id="IPR010290">
    <property type="entry name" value="TM_effector"/>
</dbReference>
<feature type="region of interest" description="Disordered" evidence="7">
    <location>
        <begin position="1"/>
        <end position="38"/>
    </location>
</feature>
<dbReference type="SUPFAM" id="SSF103473">
    <property type="entry name" value="MFS general substrate transporter"/>
    <property type="match status" value="1"/>
</dbReference>
<dbReference type="Proteomes" id="UP000011863">
    <property type="component" value="Chromosome"/>
</dbReference>
<evidence type="ECO:0000256" key="3">
    <source>
        <dbReference type="ARBA" id="ARBA00022475"/>
    </source>
</evidence>
<reference evidence="10 11" key="1">
    <citation type="journal article" date="2013" name="Int. J. Syst. Evol. Microbiol.">
        <title>Ilumatobacter nonamiense sp. nov. and Ilumatobacter coccineum sp. nov., isolated from seashore sand.</title>
        <authorList>
            <person name="Matsumoto A."/>
            <person name="Kasai H."/>
            <person name="Matsuo Y."/>
            <person name="Shizuri Y."/>
            <person name="Ichikawa N."/>
            <person name="Fujita N."/>
            <person name="Omura S."/>
            <person name="Takahashi Y."/>
        </authorList>
    </citation>
    <scope>NUCLEOTIDE SEQUENCE [LARGE SCALE GENOMIC DNA]</scope>
    <source>
        <strain evidence="11">NBRC 103263 / KCTC 29153 / YM16-304</strain>
    </source>
</reference>
<keyword evidence="2" id="KW-0813">Transport</keyword>
<dbReference type="OrthoDB" id="9775268at2"/>
<evidence type="ECO:0000313" key="10">
    <source>
        <dbReference type="EMBL" id="BAN03241.1"/>
    </source>
</evidence>
<dbReference type="EMBL" id="AP012057">
    <property type="protein sequence ID" value="BAN03241.1"/>
    <property type="molecule type" value="Genomic_DNA"/>
</dbReference>
<keyword evidence="5 8" id="KW-1133">Transmembrane helix</keyword>
<feature type="transmembrane region" description="Helical" evidence="8">
    <location>
        <begin position="159"/>
        <end position="181"/>
    </location>
</feature>
<accession>A0A6C7E9V9</accession>
<feature type="transmembrane region" description="Helical" evidence="8">
    <location>
        <begin position="217"/>
        <end position="244"/>
    </location>
</feature>
<keyword evidence="11" id="KW-1185">Reference proteome</keyword>
<keyword evidence="3" id="KW-1003">Cell membrane</keyword>